<evidence type="ECO:0000256" key="1">
    <source>
        <dbReference type="SAM" id="MobiDB-lite"/>
    </source>
</evidence>
<keyword evidence="3" id="KW-1185">Reference proteome</keyword>
<name>A0A5C3LV05_9AGAR</name>
<dbReference type="EMBL" id="ML213670">
    <property type="protein sequence ID" value="TFK32571.1"/>
    <property type="molecule type" value="Genomic_DNA"/>
</dbReference>
<dbReference type="Proteomes" id="UP000308652">
    <property type="component" value="Unassembled WGS sequence"/>
</dbReference>
<evidence type="ECO:0000313" key="2">
    <source>
        <dbReference type="EMBL" id="TFK32571.1"/>
    </source>
</evidence>
<sequence>MSRFSQRNSTSRSNRNPHHTPVVTYPQPQQQAVSGNEAHMFSGAQNITLRNVNATNIGGDKRVFKNMSIEQATVLSNCFQSTTGPQHVATMFEGASGNDSGGSVQNNGGILIAK</sequence>
<feature type="compositionally biased region" description="Low complexity" evidence="1">
    <location>
        <begin position="1"/>
        <end position="14"/>
    </location>
</feature>
<reference evidence="2 3" key="1">
    <citation type="journal article" date="2019" name="Nat. Ecol. Evol.">
        <title>Megaphylogeny resolves global patterns of mushroom evolution.</title>
        <authorList>
            <person name="Varga T."/>
            <person name="Krizsan K."/>
            <person name="Foldi C."/>
            <person name="Dima B."/>
            <person name="Sanchez-Garcia M."/>
            <person name="Sanchez-Ramirez S."/>
            <person name="Szollosi G.J."/>
            <person name="Szarkandi J.G."/>
            <person name="Papp V."/>
            <person name="Albert L."/>
            <person name="Andreopoulos W."/>
            <person name="Angelini C."/>
            <person name="Antonin V."/>
            <person name="Barry K.W."/>
            <person name="Bougher N.L."/>
            <person name="Buchanan P."/>
            <person name="Buyck B."/>
            <person name="Bense V."/>
            <person name="Catcheside P."/>
            <person name="Chovatia M."/>
            <person name="Cooper J."/>
            <person name="Damon W."/>
            <person name="Desjardin D."/>
            <person name="Finy P."/>
            <person name="Geml J."/>
            <person name="Haridas S."/>
            <person name="Hughes K."/>
            <person name="Justo A."/>
            <person name="Karasinski D."/>
            <person name="Kautmanova I."/>
            <person name="Kiss B."/>
            <person name="Kocsube S."/>
            <person name="Kotiranta H."/>
            <person name="LaButti K.M."/>
            <person name="Lechner B.E."/>
            <person name="Liimatainen K."/>
            <person name="Lipzen A."/>
            <person name="Lukacs Z."/>
            <person name="Mihaltcheva S."/>
            <person name="Morgado L.N."/>
            <person name="Niskanen T."/>
            <person name="Noordeloos M.E."/>
            <person name="Ohm R.A."/>
            <person name="Ortiz-Santana B."/>
            <person name="Ovrebo C."/>
            <person name="Racz N."/>
            <person name="Riley R."/>
            <person name="Savchenko A."/>
            <person name="Shiryaev A."/>
            <person name="Soop K."/>
            <person name="Spirin V."/>
            <person name="Szebenyi C."/>
            <person name="Tomsovsky M."/>
            <person name="Tulloss R.E."/>
            <person name="Uehling J."/>
            <person name="Grigoriev I.V."/>
            <person name="Vagvolgyi C."/>
            <person name="Papp T."/>
            <person name="Martin F.M."/>
            <person name="Miettinen O."/>
            <person name="Hibbett D.S."/>
            <person name="Nagy L.G."/>
        </authorList>
    </citation>
    <scope>NUCLEOTIDE SEQUENCE [LARGE SCALE GENOMIC DNA]</scope>
    <source>
        <strain evidence="2 3">CBS 166.37</strain>
    </source>
</reference>
<evidence type="ECO:0000313" key="3">
    <source>
        <dbReference type="Proteomes" id="UP000308652"/>
    </source>
</evidence>
<accession>A0A5C3LV05</accession>
<organism evidence="2 3">
    <name type="scientific">Crucibulum laeve</name>
    <dbReference type="NCBI Taxonomy" id="68775"/>
    <lineage>
        <taxon>Eukaryota</taxon>
        <taxon>Fungi</taxon>
        <taxon>Dikarya</taxon>
        <taxon>Basidiomycota</taxon>
        <taxon>Agaricomycotina</taxon>
        <taxon>Agaricomycetes</taxon>
        <taxon>Agaricomycetidae</taxon>
        <taxon>Agaricales</taxon>
        <taxon>Agaricineae</taxon>
        <taxon>Nidulariaceae</taxon>
        <taxon>Crucibulum</taxon>
    </lineage>
</organism>
<proteinExistence type="predicted"/>
<feature type="region of interest" description="Disordered" evidence="1">
    <location>
        <begin position="1"/>
        <end position="27"/>
    </location>
</feature>
<dbReference type="AlphaFoldDB" id="A0A5C3LV05"/>
<gene>
    <name evidence="2" type="ORF">BDQ12DRAFT_670979</name>
</gene>
<protein>
    <submittedName>
        <fullName evidence="2">Uncharacterized protein</fullName>
    </submittedName>
</protein>